<dbReference type="Pfam" id="PF13400">
    <property type="entry name" value="Tad"/>
    <property type="match status" value="1"/>
</dbReference>
<keyword evidence="2" id="KW-0472">Membrane</keyword>
<evidence type="ECO:0000256" key="1">
    <source>
        <dbReference type="SAM" id="MobiDB-lite"/>
    </source>
</evidence>
<dbReference type="EMBL" id="CP108253">
    <property type="protein sequence ID" value="WTU45437.1"/>
    <property type="molecule type" value="Genomic_DNA"/>
</dbReference>
<protein>
    <submittedName>
        <fullName evidence="4">Pilus assembly protein TadG-related protein</fullName>
    </submittedName>
</protein>
<proteinExistence type="predicted"/>
<gene>
    <name evidence="4" type="ORF">OHV25_13995</name>
</gene>
<sequence>MTSPASRRLAGDRGQAFPVYITAVAGLLFLAFAYFAVGQAAVKRNEAQTAADAAALAAAQDFRDQLRNGLLDTFDLARWQKLLDGDRGGLIPHDSCPAARELASRNDATADICELSFQPEPTYQVAVQTNKTAGHSVIAATQDHKGKAKAAAVVVPRCQLQEAPGSGPTTEPPEPGPGPAPGESPGPGGPGGEQKAYRLVCDKRDFEIDPGHLDLLPKASDLFSVHLADK</sequence>
<name>A0AAU2HET2_9ACTN</name>
<accession>A0AAU2HET2</accession>
<dbReference type="AlphaFoldDB" id="A0AAU2HET2"/>
<organism evidence="4">
    <name type="scientific">Streptomyces sp. NBC_00060</name>
    <dbReference type="NCBI Taxonomy" id="2975636"/>
    <lineage>
        <taxon>Bacteria</taxon>
        <taxon>Bacillati</taxon>
        <taxon>Actinomycetota</taxon>
        <taxon>Actinomycetes</taxon>
        <taxon>Kitasatosporales</taxon>
        <taxon>Streptomycetaceae</taxon>
        <taxon>Streptomyces</taxon>
    </lineage>
</organism>
<evidence type="ECO:0000256" key="2">
    <source>
        <dbReference type="SAM" id="Phobius"/>
    </source>
</evidence>
<dbReference type="InterPro" id="IPR028087">
    <property type="entry name" value="Tad_N"/>
</dbReference>
<evidence type="ECO:0000259" key="3">
    <source>
        <dbReference type="Pfam" id="PF13400"/>
    </source>
</evidence>
<feature type="region of interest" description="Disordered" evidence="1">
    <location>
        <begin position="161"/>
        <end position="197"/>
    </location>
</feature>
<keyword evidence="2" id="KW-1133">Transmembrane helix</keyword>
<feature type="compositionally biased region" description="Pro residues" evidence="1">
    <location>
        <begin position="170"/>
        <end position="188"/>
    </location>
</feature>
<keyword evidence="2" id="KW-0812">Transmembrane</keyword>
<feature type="transmembrane region" description="Helical" evidence="2">
    <location>
        <begin position="17"/>
        <end position="37"/>
    </location>
</feature>
<reference evidence="4" key="1">
    <citation type="submission" date="2022-10" db="EMBL/GenBank/DDBJ databases">
        <title>The complete genomes of actinobacterial strains from the NBC collection.</title>
        <authorList>
            <person name="Joergensen T.S."/>
            <person name="Alvarez Arevalo M."/>
            <person name="Sterndorff E.B."/>
            <person name="Faurdal D."/>
            <person name="Vuksanovic O."/>
            <person name="Mourched A.-S."/>
            <person name="Charusanti P."/>
            <person name="Shaw S."/>
            <person name="Blin K."/>
            <person name="Weber T."/>
        </authorList>
    </citation>
    <scope>NUCLEOTIDE SEQUENCE</scope>
    <source>
        <strain evidence="4">NBC_00060</strain>
    </source>
</reference>
<evidence type="ECO:0000313" key="4">
    <source>
        <dbReference type="EMBL" id="WTU45437.1"/>
    </source>
</evidence>
<feature type="domain" description="Putative Flp pilus-assembly TadG-like N-terminal" evidence="3">
    <location>
        <begin position="14"/>
        <end position="61"/>
    </location>
</feature>